<evidence type="ECO:0000313" key="3">
    <source>
        <dbReference type="Proteomes" id="UP000005396"/>
    </source>
</evidence>
<name>A8RY09_ENTBW</name>
<accession>A8RY09</accession>
<comment type="caution">
    <text evidence="2">The sequence shown here is derived from an EMBL/GenBank/DDBJ whole genome shotgun (WGS) entry which is preliminary data.</text>
</comment>
<keyword evidence="1" id="KW-1133">Transmembrane helix</keyword>
<reference evidence="2 3" key="1">
    <citation type="submission" date="2007-08" db="EMBL/GenBank/DDBJ databases">
        <authorList>
            <person name="Fulton L."/>
            <person name="Clifton S."/>
            <person name="Fulton B."/>
            <person name="Xu J."/>
            <person name="Minx P."/>
            <person name="Pepin K.H."/>
            <person name="Johnson M."/>
            <person name="Thiruvilangam P."/>
            <person name="Bhonagiri V."/>
            <person name="Nash W.E."/>
            <person name="Mardis E.R."/>
            <person name="Wilson R.K."/>
        </authorList>
    </citation>
    <scope>NUCLEOTIDE SEQUENCE [LARGE SCALE GENOMIC DNA]</scope>
    <source>
        <strain evidence="3">ATCC BAA-613 / DSM 15670 / CCUG 46953 / JCM 12243 / WAL 16351</strain>
    </source>
</reference>
<dbReference type="AlphaFoldDB" id="A8RY09"/>
<keyword evidence="1" id="KW-0472">Membrane</keyword>
<evidence type="ECO:0000256" key="1">
    <source>
        <dbReference type="SAM" id="Phobius"/>
    </source>
</evidence>
<evidence type="ECO:0000313" key="2">
    <source>
        <dbReference type="EMBL" id="EDP14458.1"/>
    </source>
</evidence>
<dbReference type="Proteomes" id="UP000005396">
    <property type="component" value="Unassembled WGS sequence"/>
</dbReference>
<organism evidence="2 3">
    <name type="scientific">Enterocloster bolteae (strain ATCC BAA-613 / DSM 15670 / CCUG 46953 / JCM 12243 / WAL 16351)</name>
    <name type="common">Clostridium bolteae</name>
    <dbReference type="NCBI Taxonomy" id="411902"/>
    <lineage>
        <taxon>Bacteria</taxon>
        <taxon>Bacillati</taxon>
        <taxon>Bacillota</taxon>
        <taxon>Clostridia</taxon>
        <taxon>Lachnospirales</taxon>
        <taxon>Lachnospiraceae</taxon>
        <taxon>Enterocloster</taxon>
    </lineage>
</organism>
<proteinExistence type="predicted"/>
<keyword evidence="1" id="KW-0812">Transmembrane</keyword>
<gene>
    <name evidence="2" type="ORF">CLOBOL_05000</name>
</gene>
<dbReference type="EMBL" id="ABCC02000039">
    <property type="protein sequence ID" value="EDP14458.1"/>
    <property type="molecule type" value="Genomic_DNA"/>
</dbReference>
<dbReference type="HOGENOM" id="CLU_3166389_0_0_9"/>
<protein>
    <submittedName>
        <fullName evidence="2">Uncharacterized protein</fullName>
    </submittedName>
</protein>
<dbReference type="PaxDb" id="411902-CLOBOL_05000"/>
<reference evidence="2 3" key="2">
    <citation type="submission" date="2007-09" db="EMBL/GenBank/DDBJ databases">
        <title>Draft genome sequence of Clostridium bolteae (ATCC BAA-613).</title>
        <authorList>
            <person name="Sudarsanam P."/>
            <person name="Ley R."/>
            <person name="Guruge J."/>
            <person name="Turnbaugh P.J."/>
            <person name="Mahowald M."/>
            <person name="Liep D."/>
            <person name="Gordon J."/>
        </authorList>
    </citation>
    <scope>NUCLEOTIDE SEQUENCE [LARGE SCALE GENOMIC DNA]</scope>
    <source>
        <strain evidence="3">ATCC BAA-613 / DSM 15670 / CCUG 46953 / JCM 12243 / WAL 16351</strain>
    </source>
</reference>
<sequence length="47" mass="5460">MSRTQDSLQKNNNKTDPARTRNIISRISGWVLIALSPLPRFYVLKPY</sequence>
<feature type="transmembrane region" description="Helical" evidence="1">
    <location>
        <begin position="23"/>
        <end position="43"/>
    </location>
</feature>